<dbReference type="EMBL" id="CP075864">
    <property type="protein sequence ID" value="QYS94820.1"/>
    <property type="molecule type" value="Genomic_DNA"/>
</dbReference>
<reference evidence="1 2" key="1">
    <citation type="journal article" date="2021" name="BMC Genomics">
        <title>Telomere-to-telomere genome assembly of asparaginase-producing Trichoderma simmonsii.</title>
        <authorList>
            <person name="Chung D."/>
            <person name="Kwon Y.M."/>
            <person name="Yang Y."/>
        </authorList>
    </citation>
    <scope>NUCLEOTIDE SEQUENCE [LARGE SCALE GENOMIC DNA]</scope>
    <source>
        <strain evidence="1 2">GH-Sj1</strain>
    </source>
</reference>
<gene>
    <name evidence="1" type="ORF">H0G86_002141</name>
</gene>
<evidence type="ECO:0000313" key="2">
    <source>
        <dbReference type="Proteomes" id="UP000826661"/>
    </source>
</evidence>
<evidence type="ECO:0000313" key="1">
    <source>
        <dbReference type="EMBL" id="QYS94820.1"/>
    </source>
</evidence>
<name>A0A8G0L859_9HYPO</name>
<evidence type="ECO:0008006" key="3">
    <source>
        <dbReference type="Google" id="ProtNLM"/>
    </source>
</evidence>
<protein>
    <recommendedName>
        <fullName evidence="3">Fungal N-terminal domain-containing protein</fullName>
    </recommendedName>
</protein>
<keyword evidence="2" id="KW-1185">Reference proteome</keyword>
<sequence length="501" mass="57288">MSFGFGIGDFIAVGELCWKLYSQVYKVSRDAPEELRGLNQELGNLHNTIQLLVEELKDEDSVLKRSGDVRINLVNRVMSQSEETLKKMQQLSKRYAELQTPAKGQGKRLNPRIYWDRLKYSQELHTINDLRAKIMLHNSQLALTLQGAQNSSLERIEKQNTQTDKKLDELRQLLVFDHAPRDRPMLTAPLDTNALMELTDAFLQKAEFDNRPWASIGIDSWLQIGQWWLMKAESQLGITPGSNEYNATYDQGYINLLKACWILTDIIAIHPQRTHMGASNDRRAYHIQRLTQFIKGVTSKLNTLSRITFQLKDLLTCNLDIWNLPPSTALTPRRRNTGDQLELKWQTRNGEILFQKFAEYEDDERDPPVECIVIIVMPSGQFMNALSLNLIVQNSMGQDIYKRRSTCNDFLVVNDLPIRFFSQQDKRLLDCILTSLLFFQHSPASLPMDTSMIYSAALLDTCAGVGKPLLDNNFQSNGALRALQKIRIECFGCKHTTVAGC</sequence>
<proteinExistence type="predicted"/>
<organism evidence="1 2">
    <name type="scientific">Trichoderma simmonsii</name>
    <dbReference type="NCBI Taxonomy" id="1491479"/>
    <lineage>
        <taxon>Eukaryota</taxon>
        <taxon>Fungi</taxon>
        <taxon>Dikarya</taxon>
        <taxon>Ascomycota</taxon>
        <taxon>Pezizomycotina</taxon>
        <taxon>Sordariomycetes</taxon>
        <taxon>Hypocreomycetidae</taxon>
        <taxon>Hypocreales</taxon>
        <taxon>Hypocreaceae</taxon>
        <taxon>Trichoderma</taxon>
    </lineage>
</organism>
<accession>A0A8G0L859</accession>
<dbReference type="Proteomes" id="UP000826661">
    <property type="component" value="Chromosome I"/>
</dbReference>
<dbReference type="AlphaFoldDB" id="A0A8G0L859"/>